<comment type="caution">
    <text evidence="7">The sequence shown here is derived from an EMBL/GenBank/DDBJ whole genome shotgun (WGS) entry which is preliminary data.</text>
</comment>
<dbReference type="GO" id="GO:0070475">
    <property type="term" value="P:rRNA base methylation"/>
    <property type="evidence" value="ECO:0007669"/>
    <property type="project" value="TreeGrafter"/>
</dbReference>
<dbReference type="InterPro" id="IPR012340">
    <property type="entry name" value="NA-bd_OB-fold"/>
</dbReference>
<accession>A0A921LDQ4</accession>
<dbReference type="InterPro" id="IPR030390">
    <property type="entry name" value="MeTrfase_TrmA_AS"/>
</dbReference>
<dbReference type="EC" id="2.1.1.190" evidence="7"/>
<dbReference type="PROSITE" id="PS01230">
    <property type="entry name" value="TRMA_1"/>
    <property type="match status" value="1"/>
</dbReference>
<feature type="binding site" evidence="4">
    <location>
        <position position="288"/>
    </location>
    <ligand>
        <name>S-adenosyl-L-methionine</name>
        <dbReference type="ChEBI" id="CHEBI:59789"/>
    </ligand>
</feature>
<dbReference type="GO" id="GO:0070041">
    <property type="term" value="F:rRNA (uridine-C5-)-methyltransferase activity"/>
    <property type="evidence" value="ECO:0007669"/>
    <property type="project" value="TreeGrafter"/>
</dbReference>
<dbReference type="CDD" id="cd02440">
    <property type="entry name" value="AdoMet_MTases"/>
    <property type="match status" value="1"/>
</dbReference>
<dbReference type="InterPro" id="IPR030391">
    <property type="entry name" value="MeTrfase_TrmA_CS"/>
</dbReference>
<dbReference type="PROSITE" id="PS50926">
    <property type="entry name" value="TRAM"/>
    <property type="match status" value="1"/>
</dbReference>
<dbReference type="Gene3D" id="3.40.50.150">
    <property type="entry name" value="Vaccinia Virus protein VP39"/>
    <property type="match status" value="1"/>
</dbReference>
<keyword evidence="1 4" id="KW-0489">Methyltransferase</keyword>
<evidence type="ECO:0000313" key="7">
    <source>
        <dbReference type="EMBL" id="HJF94181.1"/>
    </source>
</evidence>
<dbReference type="NCBIfam" id="TIGR00479">
    <property type="entry name" value="rumA"/>
    <property type="match status" value="1"/>
</dbReference>
<dbReference type="PANTHER" id="PTHR11061">
    <property type="entry name" value="RNA M5U METHYLTRANSFERASE"/>
    <property type="match status" value="1"/>
</dbReference>
<feature type="binding site" evidence="4">
    <location>
        <position position="338"/>
    </location>
    <ligand>
        <name>S-adenosyl-L-methionine</name>
        <dbReference type="ChEBI" id="CHEBI:59789"/>
    </ligand>
</feature>
<comment type="similarity">
    <text evidence="4">Belongs to the class I-like SAM-binding methyltransferase superfamily. RNA M5U methyltransferase family.</text>
</comment>
<feature type="active site" evidence="5">
    <location>
        <position position="414"/>
    </location>
</feature>
<evidence type="ECO:0000256" key="2">
    <source>
        <dbReference type="ARBA" id="ARBA00022679"/>
    </source>
</evidence>
<dbReference type="PROSITE" id="PS01231">
    <property type="entry name" value="TRMA_2"/>
    <property type="match status" value="1"/>
</dbReference>
<dbReference type="SUPFAM" id="SSF53335">
    <property type="entry name" value="S-adenosyl-L-methionine-dependent methyltransferases"/>
    <property type="match status" value="1"/>
</dbReference>
<feature type="binding site" evidence="4">
    <location>
        <position position="387"/>
    </location>
    <ligand>
        <name>S-adenosyl-L-methionine</name>
        <dbReference type="ChEBI" id="CHEBI:59789"/>
    </ligand>
</feature>
<dbReference type="FunFam" id="3.40.50.150:FF:000009">
    <property type="entry name" value="23S rRNA (Uracil(1939)-C(5))-methyltransferase RlmD"/>
    <property type="match status" value="1"/>
</dbReference>
<keyword evidence="2 4" id="KW-0808">Transferase</keyword>
<dbReference type="PROSITE" id="PS51687">
    <property type="entry name" value="SAM_MT_RNA_M5U"/>
    <property type="match status" value="1"/>
</dbReference>
<dbReference type="InterPro" id="IPR029063">
    <property type="entry name" value="SAM-dependent_MTases_sf"/>
</dbReference>
<dbReference type="PANTHER" id="PTHR11061:SF30">
    <property type="entry name" value="TRNA (URACIL(54)-C(5))-METHYLTRANSFERASE"/>
    <property type="match status" value="1"/>
</dbReference>
<sequence>MQKNDLVTVQIEDMGTGGEGIGKVDGCALFIKDAIIGDLVEAKIMKMKKNYGYARLMNILTPSPARQNARCREARRCGGCQIQEMDYRQQLAFKKDKVENNLLRLGGVPREILESAMGGIIGMDEPFRYRNKAQYPVGRDREGRLTAGFYAGRTHQIIPVPDMDCALGAEENQAVLEKILAFMEEYSISPYDEEAHAGLVRHVLIRKGFTTGELMVCLVINGESIPRSDVLAERLSQIPGMTSITCSINREKTNVIMGNEIRTIWGQSYITDYIGPVKFHISPLSFFQVNPVQTEKLYGAALEFAGLTGKETVWDLYCGIGTISLFLAREAGQVYGVEIVPQAIEDAKNNAAANGIENARFHVGKAEEVLPDLYEKEGIRADVIVVDPPRKGCEQAVLETMVKMQPERIVYVSCDPATLARDVKYLRESGYEIKRVKAVDMFPHTVHVETVVLLSKLNAKQHIEVELNLDELDLTAAESKATYEEIKEYVLEKFGLKVSSLYIAQVKRKCGLDVGQNYNLSKKEDAKVPQCPPEKEAAIMEALKHFQMI</sequence>
<proteinExistence type="inferred from homology"/>
<evidence type="ECO:0000259" key="6">
    <source>
        <dbReference type="PROSITE" id="PS50926"/>
    </source>
</evidence>
<gene>
    <name evidence="7" type="primary">rlmD</name>
    <name evidence="7" type="ORF">K8V82_05250</name>
</gene>
<dbReference type="Pfam" id="PF01938">
    <property type="entry name" value="TRAM"/>
    <property type="match status" value="1"/>
</dbReference>
<feature type="domain" description="TRAM" evidence="6">
    <location>
        <begin position="1"/>
        <end position="58"/>
    </location>
</feature>
<evidence type="ECO:0000313" key="8">
    <source>
        <dbReference type="Proteomes" id="UP000769156"/>
    </source>
</evidence>
<keyword evidence="3 4" id="KW-0949">S-adenosyl-L-methionine</keyword>
<protein>
    <submittedName>
        <fullName evidence="7">23S rRNA (Uracil(1939)-C(5))-methyltransferase RlmD</fullName>
        <ecNumber evidence="7">2.1.1.190</ecNumber>
    </submittedName>
</protein>
<dbReference type="Pfam" id="PF05958">
    <property type="entry name" value="tRNA_U5-meth_tr"/>
    <property type="match status" value="1"/>
</dbReference>
<dbReference type="InterPro" id="IPR010280">
    <property type="entry name" value="U5_MeTrfase_fam"/>
</dbReference>
<feature type="active site" description="Nucleophile" evidence="4">
    <location>
        <position position="414"/>
    </location>
</feature>
<dbReference type="InterPro" id="IPR002792">
    <property type="entry name" value="TRAM_dom"/>
</dbReference>
<evidence type="ECO:0000256" key="3">
    <source>
        <dbReference type="ARBA" id="ARBA00022691"/>
    </source>
</evidence>
<dbReference type="FunFam" id="2.40.50.140:FF:000097">
    <property type="entry name" value="23S rRNA (uracil(1939)-C(5))-methyltransferase RlmD"/>
    <property type="match status" value="1"/>
</dbReference>
<dbReference type="AlphaFoldDB" id="A0A921LDQ4"/>
<feature type="binding site" evidence="4">
    <location>
        <position position="317"/>
    </location>
    <ligand>
        <name>S-adenosyl-L-methionine</name>
        <dbReference type="ChEBI" id="CHEBI:59789"/>
    </ligand>
</feature>
<dbReference type="Gene3D" id="2.40.50.140">
    <property type="entry name" value="Nucleic acid-binding proteins"/>
    <property type="match status" value="1"/>
</dbReference>
<evidence type="ECO:0000256" key="4">
    <source>
        <dbReference type="PROSITE-ProRule" id="PRU01024"/>
    </source>
</evidence>
<evidence type="ECO:0000256" key="1">
    <source>
        <dbReference type="ARBA" id="ARBA00022603"/>
    </source>
</evidence>
<reference evidence="7" key="2">
    <citation type="submission" date="2021-09" db="EMBL/GenBank/DDBJ databases">
        <authorList>
            <person name="Gilroy R."/>
        </authorList>
    </citation>
    <scope>NUCLEOTIDE SEQUENCE</scope>
    <source>
        <strain evidence="7">ChiSjej5B23-16112</strain>
    </source>
</reference>
<dbReference type="Proteomes" id="UP000769156">
    <property type="component" value="Unassembled WGS sequence"/>
</dbReference>
<reference evidence="7" key="1">
    <citation type="journal article" date="2021" name="PeerJ">
        <title>Extensive microbial diversity within the chicken gut microbiome revealed by metagenomics and culture.</title>
        <authorList>
            <person name="Gilroy R."/>
            <person name="Ravi A."/>
            <person name="Getino M."/>
            <person name="Pursley I."/>
            <person name="Horton D.L."/>
            <person name="Alikhan N.F."/>
            <person name="Baker D."/>
            <person name="Gharbi K."/>
            <person name="Hall N."/>
            <person name="Watson M."/>
            <person name="Adriaenssens E.M."/>
            <person name="Foster-Nyarko E."/>
            <person name="Jarju S."/>
            <person name="Secka A."/>
            <person name="Antonio M."/>
            <person name="Oren A."/>
            <person name="Chaudhuri R.R."/>
            <person name="La Ragione R."/>
            <person name="Hildebrand F."/>
            <person name="Pallen M.J."/>
        </authorList>
    </citation>
    <scope>NUCLEOTIDE SEQUENCE</scope>
    <source>
        <strain evidence="7">ChiSjej5B23-16112</strain>
    </source>
</reference>
<evidence type="ECO:0000256" key="5">
    <source>
        <dbReference type="PROSITE-ProRule" id="PRU10015"/>
    </source>
</evidence>
<dbReference type="EMBL" id="DYVY01000084">
    <property type="protein sequence ID" value="HJF94181.1"/>
    <property type="molecule type" value="Genomic_DNA"/>
</dbReference>
<dbReference type="SUPFAM" id="SSF50249">
    <property type="entry name" value="Nucleic acid-binding proteins"/>
    <property type="match status" value="1"/>
</dbReference>
<dbReference type="Gene3D" id="2.40.50.1070">
    <property type="match status" value="1"/>
</dbReference>
<name>A0A921LDQ4_9FIRM</name>
<organism evidence="7 8">
    <name type="scientific">Lachnoclostridium phocaeense</name>
    <dbReference type="NCBI Taxonomy" id="1871021"/>
    <lineage>
        <taxon>Bacteria</taxon>
        <taxon>Bacillati</taxon>
        <taxon>Bacillota</taxon>
        <taxon>Clostridia</taxon>
        <taxon>Lachnospirales</taxon>
        <taxon>Lachnospiraceae</taxon>
    </lineage>
</organism>
<dbReference type="FunFam" id="2.40.50.1070:FF:000003">
    <property type="entry name" value="23S rRNA (Uracil-5-)-methyltransferase RumA"/>
    <property type="match status" value="1"/>
</dbReference>